<accession>A0A448UVB4</accession>
<dbReference type="Proteomes" id="UP000270988">
    <property type="component" value="Chromosome"/>
</dbReference>
<evidence type="ECO:0000313" key="2">
    <source>
        <dbReference type="Proteomes" id="UP000270988"/>
    </source>
</evidence>
<protein>
    <submittedName>
        <fullName evidence="1">Uncharacterized protein</fullName>
    </submittedName>
</protein>
<evidence type="ECO:0000313" key="1">
    <source>
        <dbReference type="EMBL" id="VEJ29830.1"/>
    </source>
</evidence>
<sequence length="46" mass="4973">MPKGAVDMEDGGSHLFRRPALKDYMAVLGDPFYLPIQVSALCAFSG</sequence>
<dbReference type="EMBL" id="LR134521">
    <property type="protein sequence ID" value="VEJ29830.1"/>
    <property type="molecule type" value="Genomic_DNA"/>
</dbReference>
<proteinExistence type="predicted"/>
<gene>
    <name evidence="1" type="ORF">NCTC10918_01101</name>
</gene>
<organism evidence="1 2">
    <name type="scientific">Rothia dentocariosa</name>
    <dbReference type="NCBI Taxonomy" id="2047"/>
    <lineage>
        <taxon>Bacteria</taxon>
        <taxon>Bacillati</taxon>
        <taxon>Actinomycetota</taxon>
        <taxon>Actinomycetes</taxon>
        <taxon>Micrococcales</taxon>
        <taxon>Micrococcaceae</taxon>
        <taxon>Rothia</taxon>
    </lineage>
</organism>
<dbReference type="AlphaFoldDB" id="A0A448UVB4"/>
<reference evidence="1 2" key="1">
    <citation type="submission" date="2018-12" db="EMBL/GenBank/DDBJ databases">
        <authorList>
            <consortium name="Pathogen Informatics"/>
        </authorList>
    </citation>
    <scope>NUCLEOTIDE SEQUENCE [LARGE SCALE GENOMIC DNA]</scope>
    <source>
        <strain evidence="1 2">NCTC10918</strain>
    </source>
</reference>
<name>A0A448UVB4_9MICC</name>